<feature type="binding site" evidence="5">
    <location>
        <position position="144"/>
    </location>
    <ligand>
        <name>NAD(+)</name>
        <dbReference type="ChEBI" id="CHEBI:57540"/>
    </ligand>
</feature>
<sequence length="426" mass="47870">MKIRCTMKIAVFGTTLHAGVMAALLAEYGNQIYWCTSVTCEENISILSYQDQEVNHYLNKQRKAGFLKESPFSEIPLDIEVYLFCFSPTQIELALKTVEKLSERPIVHPRLMINGSTFGLHGTNQLKQHLPKDEWVYFPDVIQEGNAINSVLNVKHVIVGVESSYAQDTMQELLRPFFRFSYQYLFMPILDAEFTKLSISGMLATRISYMNDLAMVAEKLGIDIANVKHGIAADTRIGAAYLSAGVGFGGENFSHDILTLSSTVSGTGAKSRLLEQVWAINEQQKEILFRKLWNYYHCDLSGKTVAIWGASFKENTPSTHNSPIHILLAALWAQGVKVRLHDPQALDEIATTYGDREDLVLCADQYEAAQGAHALCLVTAWKQYWSPDFKQLQQVMQHPLILDGRNIYDPAYVKAKGFAYEGVGRL</sequence>
<dbReference type="EC" id="1.1.1.22" evidence="3"/>
<dbReference type="Pfam" id="PF03720">
    <property type="entry name" value="UDPG_MGDP_dh_C"/>
    <property type="match status" value="1"/>
</dbReference>
<dbReference type="SUPFAM" id="SSF51735">
    <property type="entry name" value="NAD(P)-binding Rossmann-fold domains"/>
    <property type="match status" value="1"/>
</dbReference>
<feature type="chain" id="PRO_5017248740" description="UDP-glucose 6-dehydrogenase" evidence="6">
    <location>
        <begin position="23"/>
        <end position="426"/>
    </location>
</feature>
<feature type="binding site" evidence="4">
    <location>
        <position position="313"/>
    </location>
    <ligand>
        <name>substrate</name>
    </ligand>
</feature>
<keyword evidence="2 3" id="KW-0560">Oxidoreductase</keyword>
<feature type="binding site" evidence="5">
    <location>
        <position position="89"/>
    </location>
    <ligand>
        <name>NAD(+)</name>
        <dbReference type="ChEBI" id="CHEBI:57540"/>
    </ligand>
</feature>
<dbReference type="Pfam" id="PF00984">
    <property type="entry name" value="UDPG_MGDP_dh"/>
    <property type="match status" value="1"/>
</dbReference>
<comment type="catalytic activity">
    <reaction evidence="3">
        <text>UDP-alpha-D-glucose + 2 NAD(+) + H2O = UDP-alpha-D-glucuronate + 2 NADH + 3 H(+)</text>
        <dbReference type="Rhea" id="RHEA:23596"/>
        <dbReference type="ChEBI" id="CHEBI:15377"/>
        <dbReference type="ChEBI" id="CHEBI:15378"/>
        <dbReference type="ChEBI" id="CHEBI:57540"/>
        <dbReference type="ChEBI" id="CHEBI:57945"/>
        <dbReference type="ChEBI" id="CHEBI:58052"/>
        <dbReference type="ChEBI" id="CHEBI:58885"/>
        <dbReference type="EC" id="1.1.1.22"/>
    </reaction>
</comment>
<dbReference type="InterPro" id="IPR014026">
    <property type="entry name" value="UDP-Glc/GDP-Man_DH_dimer"/>
</dbReference>
<dbReference type="Gene3D" id="3.40.50.720">
    <property type="entry name" value="NAD(P)-binding Rossmann-like Domain"/>
    <property type="match status" value="2"/>
</dbReference>
<dbReference type="PIRSF" id="PIRSF000124">
    <property type="entry name" value="UDPglc_GDPman_dh"/>
    <property type="match status" value="1"/>
</dbReference>
<evidence type="ECO:0000256" key="2">
    <source>
        <dbReference type="ARBA" id="ARBA00023002"/>
    </source>
</evidence>
<dbReference type="InterPro" id="IPR036291">
    <property type="entry name" value="NAD(P)-bd_dom_sf"/>
</dbReference>
<dbReference type="SUPFAM" id="SSF52413">
    <property type="entry name" value="UDP-glucose/GDP-mannose dehydrogenase C-terminal domain"/>
    <property type="match status" value="1"/>
</dbReference>
<evidence type="ECO:0000256" key="1">
    <source>
        <dbReference type="ARBA" id="ARBA00015132"/>
    </source>
</evidence>
<dbReference type="InterPro" id="IPR028357">
    <property type="entry name" value="UDPglc_DH_bac"/>
</dbReference>
<organism evidence="8">
    <name type="scientific">Acinetobacter baumannii WM99c</name>
    <dbReference type="NCBI Taxonomy" id="945555"/>
    <lineage>
        <taxon>Bacteria</taxon>
        <taxon>Pseudomonadati</taxon>
        <taxon>Pseudomonadota</taxon>
        <taxon>Gammaproteobacteria</taxon>
        <taxon>Moraxellales</taxon>
        <taxon>Moraxellaceae</taxon>
        <taxon>Acinetobacter</taxon>
        <taxon>Acinetobacter calcoaceticus/baumannii complex</taxon>
    </lineage>
</organism>
<dbReference type="EMBL" id="CP031743">
    <property type="protein sequence ID" value="AXQ88548.1"/>
    <property type="molecule type" value="Genomic_DNA"/>
</dbReference>
<comment type="similarity">
    <text evidence="3">Belongs to the UDP-glucose/GDP-mannose dehydrogenase family.</text>
</comment>
<dbReference type="NCBIfam" id="TIGR03026">
    <property type="entry name" value="NDP-sugDHase"/>
    <property type="match status" value="1"/>
</dbReference>
<dbReference type="Gene3D" id="1.20.5.100">
    <property type="entry name" value="Cytochrome c1, transmembrane anchor, C-terminal"/>
    <property type="match status" value="1"/>
</dbReference>
<feature type="binding site" evidence="5">
    <location>
        <position position="117"/>
    </location>
    <ligand>
        <name>NAD(+)</name>
        <dbReference type="ChEBI" id="CHEBI:57540"/>
    </ligand>
</feature>
<dbReference type="InterPro" id="IPR008927">
    <property type="entry name" value="6-PGluconate_DH-like_C_sf"/>
</dbReference>
<name>A0A385EQM8_ACIBA</name>
<protein>
    <recommendedName>
        <fullName evidence="1 3">UDP-glucose 6-dehydrogenase</fullName>
        <ecNumber evidence="3">1.1.1.22</ecNumber>
    </recommendedName>
</protein>
<dbReference type="GO" id="GO:0000271">
    <property type="term" value="P:polysaccharide biosynthetic process"/>
    <property type="evidence" value="ECO:0007669"/>
    <property type="project" value="InterPro"/>
</dbReference>
<dbReference type="GO" id="GO:0051287">
    <property type="term" value="F:NAD binding"/>
    <property type="evidence" value="ECO:0007669"/>
    <property type="project" value="InterPro"/>
</dbReference>
<dbReference type="InterPro" id="IPR017476">
    <property type="entry name" value="UDP-Glc/GDP-Man"/>
</dbReference>
<dbReference type="PANTHER" id="PTHR43750:SF3">
    <property type="entry name" value="UDP-GLUCOSE 6-DEHYDROGENASE TUAD"/>
    <property type="match status" value="1"/>
</dbReference>
<dbReference type="PANTHER" id="PTHR43750">
    <property type="entry name" value="UDP-GLUCOSE 6-DEHYDROGENASE TUAD"/>
    <property type="match status" value="1"/>
</dbReference>
<feature type="binding site" evidence="4">
    <location>
        <position position="196"/>
    </location>
    <ligand>
        <name>substrate</name>
    </ligand>
</feature>
<dbReference type="GO" id="GO:0003979">
    <property type="term" value="F:UDP-glucose 6-dehydrogenase activity"/>
    <property type="evidence" value="ECO:0007669"/>
    <property type="project" value="UniProtKB-EC"/>
</dbReference>
<evidence type="ECO:0000256" key="4">
    <source>
        <dbReference type="PIRSR" id="PIRSR500134-2"/>
    </source>
</evidence>
<evidence type="ECO:0000256" key="5">
    <source>
        <dbReference type="PIRSR" id="PIRSR500134-3"/>
    </source>
</evidence>
<dbReference type="SMART" id="SM00984">
    <property type="entry name" value="UDPG_MGDP_dh_C"/>
    <property type="match status" value="1"/>
</dbReference>
<feature type="signal peptide" evidence="6">
    <location>
        <begin position="1"/>
        <end position="22"/>
    </location>
</feature>
<feature type="binding site" evidence="4">
    <location>
        <position position="249"/>
    </location>
    <ligand>
        <name>substrate</name>
    </ligand>
</feature>
<dbReference type="InterPro" id="IPR014027">
    <property type="entry name" value="UDP-Glc/GDP-Man_DH_C"/>
</dbReference>
<dbReference type="AlphaFoldDB" id="A0A385EQM8"/>
<dbReference type="SUPFAM" id="SSF48179">
    <property type="entry name" value="6-phosphogluconate dehydrogenase C-terminal domain-like"/>
    <property type="match status" value="1"/>
</dbReference>
<evidence type="ECO:0000256" key="3">
    <source>
        <dbReference type="PIRNR" id="PIRNR000124"/>
    </source>
</evidence>
<reference evidence="8" key="1">
    <citation type="submission" date="2018-08" db="EMBL/GenBank/DDBJ databases">
        <title>Complete genome sequence of Acinetobacter baumannii strain WM99c.</title>
        <authorList>
            <person name="Nigro S.J."/>
            <person name="Wick R.R."/>
            <person name="Holt K.E."/>
            <person name="Hall R.M."/>
        </authorList>
    </citation>
    <scope>NUCLEOTIDE SEQUENCE</scope>
    <source>
        <strain evidence="8">WM99c</strain>
    </source>
</reference>
<dbReference type="InterPro" id="IPR036220">
    <property type="entry name" value="UDP-Glc/GDP-Man_DH_C_sf"/>
</dbReference>
<dbReference type="PIRSF" id="PIRSF500134">
    <property type="entry name" value="UDPglc_DH_bac"/>
    <property type="match status" value="1"/>
</dbReference>
<accession>A0A385EQM8</accession>
<feature type="binding site" evidence="4">
    <location>
        <begin position="241"/>
        <end position="245"/>
    </location>
    <ligand>
        <name>substrate</name>
    </ligand>
</feature>
<gene>
    <name evidence="8" type="primary">ugd</name>
    <name evidence="8" type="ORF">BSF95_00105</name>
</gene>
<keyword evidence="3 5" id="KW-0520">NAD</keyword>
<evidence type="ECO:0000313" key="8">
    <source>
        <dbReference type="EMBL" id="AXQ88548.1"/>
    </source>
</evidence>
<proteinExistence type="inferred from homology"/>
<keyword evidence="6" id="KW-0732">Signal</keyword>
<feature type="domain" description="UDP-glucose/GDP-mannose dehydrogenase C-terminal" evidence="7">
    <location>
        <begin position="306"/>
        <end position="410"/>
    </location>
</feature>
<evidence type="ECO:0000256" key="6">
    <source>
        <dbReference type="SAM" id="SignalP"/>
    </source>
</evidence>
<evidence type="ECO:0000259" key="7">
    <source>
        <dbReference type="SMART" id="SM00984"/>
    </source>
</evidence>